<accession>A0ABV8DGQ1</accession>
<feature type="non-terminal residue" evidence="1">
    <location>
        <position position="1"/>
    </location>
</feature>
<comment type="caution">
    <text evidence="1">The sequence shown here is derived from an EMBL/GenBank/DDBJ whole genome shotgun (WGS) entry which is preliminary data.</text>
</comment>
<name>A0ABV8DGQ1_9BURK</name>
<evidence type="ECO:0000313" key="1">
    <source>
        <dbReference type="EMBL" id="MFC3937751.1"/>
    </source>
</evidence>
<reference evidence="2" key="1">
    <citation type="journal article" date="2019" name="Int. J. Syst. Evol. Microbiol.">
        <title>The Global Catalogue of Microorganisms (GCM) 10K type strain sequencing project: providing services to taxonomists for standard genome sequencing and annotation.</title>
        <authorList>
            <consortium name="The Broad Institute Genomics Platform"/>
            <consortium name="The Broad Institute Genome Sequencing Center for Infectious Disease"/>
            <person name="Wu L."/>
            <person name="Ma J."/>
        </authorList>
    </citation>
    <scope>NUCLEOTIDE SEQUENCE [LARGE SCALE GENOMIC DNA]</scope>
    <source>
        <strain evidence="2">CCUG 2113</strain>
    </source>
</reference>
<evidence type="ECO:0008006" key="3">
    <source>
        <dbReference type="Google" id="ProtNLM"/>
    </source>
</evidence>
<keyword evidence="2" id="KW-1185">Reference proteome</keyword>
<evidence type="ECO:0000313" key="2">
    <source>
        <dbReference type="Proteomes" id="UP001595693"/>
    </source>
</evidence>
<dbReference type="RefSeq" id="WP_377808456.1">
    <property type="nucleotide sequence ID" value="NZ_JBHSAJ010000083.1"/>
</dbReference>
<sequence length="69" mass="8079">SRVKVGHRQALTAQKTPVNHDWGFLLWEYEILWSCDTHSVRLGSERQPPTLLEHQQFFLAKCCPESPQF</sequence>
<proteinExistence type="predicted"/>
<dbReference type="Proteomes" id="UP001595693">
    <property type="component" value="Unassembled WGS sequence"/>
</dbReference>
<protein>
    <recommendedName>
        <fullName evidence="3">Transposase</fullName>
    </recommendedName>
</protein>
<dbReference type="EMBL" id="JBHSAJ010000083">
    <property type="protein sequence ID" value="MFC3937751.1"/>
    <property type="molecule type" value="Genomic_DNA"/>
</dbReference>
<organism evidence="1 2">
    <name type="scientific">Acidovorax facilis</name>
    <dbReference type="NCBI Taxonomy" id="12917"/>
    <lineage>
        <taxon>Bacteria</taxon>
        <taxon>Pseudomonadati</taxon>
        <taxon>Pseudomonadota</taxon>
        <taxon>Betaproteobacteria</taxon>
        <taxon>Burkholderiales</taxon>
        <taxon>Comamonadaceae</taxon>
        <taxon>Acidovorax</taxon>
    </lineage>
</organism>
<gene>
    <name evidence="1" type="ORF">ACFOW3_24270</name>
</gene>